<accession>A0A382GLK4</accession>
<organism evidence="1">
    <name type="scientific">marine metagenome</name>
    <dbReference type="NCBI Taxonomy" id="408172"/>
    <lineage>
        <taxon>unclassified sequences</taxon>
        <taxon>metagenomes</taxon>
        <taxon>ecological metagenomes</taxon>
    </lineage>
</organism>
<dbReference type="AlphaFoldDB" id="A0A382GLK4"/>
<sequence length="40" mass="3980">MNSGGSFLASSAAIPKIFSCRGESSQAGSVFFASPVNAKA</sequence>
<name>A0A382GLK4_9ZZZZ</name>
<evidence type="ECO:0000313" key="1">
    <source>
        <dbReference type="EMBL" id="SVB75674.1"/>
    </source>
</evidence>
<dbReference type="EMBL" id="UINC01056074">
    <property type="protein sequence ID" value="SVB75674.1"/>
    <property type="molecule type" value="Genomic_DNA"/>
</dbReference>
<gene>
    <name evidence="1" type="ORF">METZ01_LOCUS228528</name>
</gene>
<protein>
    <submittedName>
        <fullName evidence="1">Uncharacterized protein</fullName>
    </submittedName>
</protein>
<reference evidence="1" key="1">
    <citation type="submission" date="2018-05" db="EMBL/GenBank/DDBJ databases">
        <authorList>
            <person name="Lanie J.A."/>
            <person name="Ng W.-L."/>
            <person name="Kazmierczak K.M."/>
            <person name="Andrzejewski T.M."/>
            <person name="Davidsen T.M."/>
            <person name="Wayne K.J."/>
            <person name="Tettelin H."/>
            <person name="Glass J.I."/>
            <person name="Rusch D."/>
            <person name="Podicherti R."/>
            <person name="Tsui H.-C.T."/>
            <person name="Winkler M.E."/>
        </authorList>
    </citation>
    <scope>NUCLEOTIDE SEQUENCE</scope>
</reference>
<proteinExistence type="predicted"/>